<proteinExistence type="predicted"/>
<name>A0A8X9A179_SALSN</name>
<dbReference type="Proteomes" id="UP000298416">
    <property type="component" value="Unassembled WGS sequence"/>
</dbReference>
<accession>A0A8X9A179</accession>
<evidence type="ECO:0000313" key="3">
    <source>
        <dbReference type="Proteomes" id="UP000298416"/>
    </source>
</evidence>
<dbReference type="Pfam" id="PF00078">
    <property type="entry name" value="RVT_1"/>
    <property type="match status" value="1"/>
</dbReference>
<dbReference type="InterPro" id="IPR043502">
    <property type="entry name" value="DNA/RNA_pol_sf"/>
</dbReference>
<organism evidence="2">
    <name type="scientific">Salvia splendens</name>
    <name type="common">Scarlet sage</name>
    <dbReference type="NCBI Taxonomy" id="180675"/>
    <lineage>
        <taxon>Eukaryota</taxon>
        <taxon>Viridiplantae</taxon>
        <taxon>Streptophyta</taxon>
        <taxon>Embryophyta</taxon>
        <taxon>Tracheophyta</taxon>
        <taxon>Spermatophyta</taxon>
        <taxon>Magnoliopsida</taxon>
        <taxon>eudicotyledons</taxon>
        <taxon>Gunneridae</taxon>
        <taxon>Pentapetalae</taxon>
        <taxon>asterids</taxon>
        <taxon>lamiids</taxon>
        <taxon>Lamiales</taxon>
        <taxon>Lamiaceae</taxon>
        <taxon>Nepetoideae</taxon>
        <taxon>Mentheae</taxon>
        <taxon>Salviinae</taxon>
        <taxon>Salvia</taxon>
        <taxon>Salvia subgen. Calosphace</taxon>
        <taxon>core Calosphace</taxon>
    </lineage>
</organism>
<dbReference type="SUPFAM" id="SSF56672">
    <property type="entry name" value="DNA/RNA polymerases"/>
    <property type="match status" value="1"/>
</dbReference>
<dbReference type="PANTHER" id="PTHR31635">
    <property type="entry name" value="REVERSE TRANSCRIPTASE DOMAIN-CONTAINING PROTEIN-RELATED"/>
    <property type="match status" value="1"/>
</dbReference>
<feature type="domain" description="Reverse transcriptase" evidence="1">
    <location>
        <begin position="84"/>
        <end position="271"/>
    </location>
</feature>
<dbReference type="EMBL" id="PNBA02000005">
    <property type="protein sequence ID" value="KAG6424932.1"/>
    <property type="molecule type" value="Genomic_DNA"/>
</dbReference>
<protein>
    <recommendedName>
        <fullName evidence="1">Reverse transcriptase domain-containing protein</fullName>
    </recommendedName>
</protein>
<evidence type="ECO:0000313" key="2">
    <source>
        <dbReference type="EMBL" id="KAG6424932.1"/>
    </source>
</evidence>
<dbReference type="CDD" id="cd01650">
    <property type="entry name" value="RT_nLTR_like"/>
    <property type="match status" value="1"/>
</dbReference>
<reference evidence="2" key="1">
    <citation type="submission" date="2018-01" db="EMBL/GenBank/DDBJ databases">
        <authorList>
            <person name="Mao J.F."/>
        </authorList>
    </citation>
    <scope>NUCLEOTIDE SEQUENCE</scope>
    <source>
        <strain evidence="2">Huo1</strain>
        <tissue evidence="2">Leaf</tissue>
    </source>
</reference>
<dbReference type="AlphaFoldDB" id="A0A8X9A179"/>
<gene>
    <name evidence="2" type="ORF">SASPL_115355</name>
</gene>
<evidence type="ECO:0000259" key="1">
    <source>
        <dbReference type="PROSITE" id="PS50878"/>
    </source>
</evidence>
<keyword evidence="3" id="KW-1185">Reference proteome</keyword>
<comment type="caution">
    <text evidence="2">The sequence shown here is derived from an EMBL/GenBank/DDBJ whole genome shotgun (WGS) entry which is preliminary data.</text>
</comment>
<reference evidence="2" key="2">
    <citation type="submission" date="2020-08" db="EMBL/GenBank/DDBJ databases">
        <title>Plant Genome Project.</title>
        <authorList>
            <person name="Zhang R.-G."/>
        </authorList>
    </citation>
    <scope>NUCLEOTIDE SEQUENCE</scope>
    <source>
        <strain evidence="2">Huo1</strain>
        <tissue evidence="2">Leaf</tissue>
    </source>
</reference>
<dbReference type="InterPro" id="IPR000477">
    <property type="entry name" value="RT_dom"/>
</dbReference>
<dbReference type="PROSITE" id="PS50878">
    <property type="entry name" value="RT_POL"/>
    <property type="match status" value="1"/>
</dbReference>
<sequence>MELLKFYKELYKQRSPPRIHLVEGLLPKITREQANPLEKRPTVDEINKALDDCDGSKAPNYDGFNFIKEMWQDFGGEVSTFILKFFDTGKLPNEINHTWVTLIPKVDGAIDIKDFRPISMIGSIYKIIAKILAKRIANVLPELISETQSAFVKNRQILDGALIANEVVWCLKKTRQKAAILKLDFQKAYDTVQWDFLEETLVGMGFGRKWIIWIMECVRTASMSILVNGSPTSSFHLQIGLRQGDPLSPFLFLLVAEILVGLSAEEKILVS</sequence>
<dbReference type="PANTHER" id="PTHR31635:SF196">
    <property type="entry name" value="REVERSE TRANSCRIPTASE DOMAIN-CONTAINING PROTEIN-RELATED"/>
    <property type="match status" value="1"/>
</dbReference>